<reference evidence="6 7" key="1">
    <citation type="journal article" date="2016" name="Nat. Commun.">
        <title>Thousands of microbial genomes shed light on interconnected biogeochemical processes in an aquifer system.</title>
        <authorList>
            <person name="Anantharaman K."/>
            <person name="Brown C.T."/>
            <person name="Hug L.A."/>
            <person name="Sharon I."/>
            <person name="Castelle C.J."/>
            <person name="Probst A.J."/>
            <person name="Thomas B.C."/>
            <person name="Singh A."/>
            <person name="Wilkins M.J."/>
            <person name="Karaoz U."/>
            <person name="Brodie E.L."/>
            <person name="Williams K.H."/>
            <person name="Hubbard S.S."/>
            <person name="Banfield J.F."/>
        </authorList>
    </citation>
    <scope>NUCLEOTIDE SEQUENCE [LARGE SCALE GENOMIC DNA]</scope>
</reference>
<dbReference type="InterPro" id="IPR036388">
    <property type="entry name" value="WH-like_DNA-bd_sf"/>
</dbReference>
<dbReference type="InterPro" id="IPR001367">
    <property type="entry name" value="Fe_dep_repressor"/>
</dbReference>
<dbReference type="Proteomes" id="UP000177565">
    <property type="component" value="Unassembled WGS sequence"/>
</dbReference>
<organism evidence="6 7">
    <name type="scientific">Candidatus Taylorbacteria bacterium RIFCSPHIGHO2_02_FULL_46_13</name>
    <dbReference type="NCBI Taxonomy" id="1802312"/>
    <lineage>
        <taxon>Bacteria</taxon>
        <taxon>Candidatus Tayloriibacteriota</taxon>
    </lineage>
</organism>
<keyword evidence="4" id="KW-0804">Transcription</keyword>
<evidence type="ECO:0000259" key="5">
    <source>
        <dbReference type="PROSITE" id="PS50944"/>
    </source>
</evidence>
<dbReference type="SUPFAM" id="SSF47979">
    <property type="entry name" value="Iron-dependent repressor protein, dimerization domain"/>
    <property type="match status" value="1"/>
</dbReference>
<sequence>MSTKPLSATREDYLRAIRRLQEKNSGLASTTETARYLHLSKSTVSERLKELMRDGLVVANKYSSIKLTSRGQKIAQAITFKHRILEVFLHSVLKMPRGKVHAEAHRLEHGISNEVAKKLNRFLGSPKYDPHGMLIPKI</sequence>
<dbReference type="InterPro" id="IPR022689">
    <property type="entry name" value="Iron_dep_repressor"/>
</dbReference>
<dbReference type="GO" id="GO:0046983">
    <property type="term" value="F:protein dimerization activity"/>
    <property type="evidence" value="ECO:0007669"/>
    <property type="project" value="InterPro"/>
</dbReference>
<gene>
    <name evidence="6" type="ORF">A3C06_01745</name>
</gene>
<dbReference type="AlphaFoldDB" id="A0A1G2MUN0"/>
<evidence type="ECO:0000256" key="1">
    <source>
        <dbReference type="ARBA" id="ARBA00007871"/>
    </source>
</evidence>
<name>A0A1G2MUN0_9BACT</name>
<proteinExistence type="inferred from homology"/>
<keyword evidence="2" id="KW-0805">Transcription regulation</keyword>
<dbReference type="EMBL" id="MHRQ01000018">
    <property type="protein sequence ID" value="OHA26661.1"/>
    <property type="molecule type" value="Genomic_DNA"/>
</dbReference>
<dbReference type="GO" id="GO:0003700">
    <property type="term" value="F:DNA-binding transcription factor activity"/>
    <property type="evidence" value="ECO:0007669"/>
    <property type="project" value="InterPro"/>
</dbReference>
<comment type="caution">
    <text evidence="6">The sequence shown here is derived from an EMBL/GenBank/DDBJ whole genome shotgun (WGS) entry which is preliminary data.</text>
</comment>
<dbReference type="GO" id="GO:0046914">
    <property type="term" value="F:transition metal ion binding"/>
    <property type="evidence" value="ECO:0007669"/>
    <property type="project" value="InterPro"/>
</dbReference>
<evidence type="ECO:0000256" key="4">
    <source>
        <dbReference type="ARBA" id="ARBA00023163"/>
    </source>
</evidence>
<protein>
    <recommendedName>
        <fullName evidence="5">HTH dtxR-type domain-containing protein</fullName>
    </recommendedName>
</protein>
<dbReference type="SMART" id="SM00529">
    <property type="entry name" value="HTH_DTXR"/>
    <property type="match status" value="1"/>
</dbReference>
<dbReference type="InterPro" id="IPR036421">
    <property type="entry name" value="Fe_dep_repressor_sf"/>
</dbReference>
<evidence type="ECO:0000256" key="2">
    <source>
        <dbReference type="ARBA" id="ARBA00023015"/>
    </source>
</evidence>
<dbReference type="GO" id="GO:0003677">
    <property type="term" value="F:DNA binding"/>
    <property type="evidence" value="ECO:0007669"/>
    <property type="project" value="UniProtKB-KW"/>
</dbReference>
<evidence type="ECO:0000313" key="6">
    <source>
        <dbReference type="EMBL" id="OHA26661.1"/>
    </source>
</evidence>
<dbReference type="Pfam" id="PF01325">
    <property type="entry name" value="Fe_dep_repress"/>
    <property type="match status" value="1"/>
</dbReference>
<dbReference type="PROSITE" id="PS50944">
    <property type="entry name" value="HTH_DTXR"/>
    <property type="match status" value="1"/>
</dbReference>
<comment type="similarity">
    <text evidence="1">Belongs to the DtxR/MntR family.</text>
</comment>
<dbReference type="InterPro" id="IPR050536">
    <property type="entry name" value="DtxR_MntR_Metal-Reg"/>
</dbReference>
<keyword evidence="3" id="KW-0238">DNA-binding</keyword>
<dbReference type="Gene3D" id="1.10.10.10">
    <property type="entry name" value="Winged helix-like DNA-binding domain superfamily/Winged helix DNA-binding domain"/>
    <property type="match status" value="1"/>
</dbReference>
<dbReference type="Pfam" id="PF02742">
    <property type="entry name" value="Fe_dep_repr_C"/>
    <property type="match status" value="1"/>
</dbReference>
<dbReference type="InterPro" id="IPR036390">
    <property type="entry name" value="WH_DNA-bd_sf"/>
</dbReference>
<dbReference type="SUPFAM" id="SSF46785">
    <property type="entry name" value="Winged helix' DNA-binding domain"/>
    <property type="match status" value="1"/>
</dbReference>
<evidence type="ECO:0000313" key="7">
    <source>
        <dbReference type="Proteomes" id="UP000177565"/>
    </source>
</evidence>
<evidence type="ECO:0000256" key="3">
    <source>
        <dbReference type="ARBA" id="ARBA00023125"/>
    </source>
</evidence>
<dbReference type="Gene3D" id="1.10.60.10">
    <property type="entry name" value="Iron dependent repressor, metal binding and dimerisation domain"/>
    <property type="match status" value="1"/>
</dbReference>
<dbReference type="STRING" id="1802312.A3C06_01745"/>
<feature type="domain" description="HTH dtxR-type" evidence="5">
    <location>
        <begin position="1"/>
        <end position="68"/>
    </location>
</feature>
<dbReference type="PANTHER" id="PTHR33238">
    <property type="entry name" value="IRON (METAL) DEPENDENT REPRESSOR, DTXR FAMILY"/>
    <property type="match status" value="1"/>
</dbReference>
<dbReference type="PANTHER" id="PTHR33238:SF7">
    <property type="entry name" value="IRON-DEPENDENT TRANSCRIPTIONAL REGULATOR"/>
    <property type="match status" value="1"/>
</dbReference>
<dbReference type="InterPro" id="IPR022687">
    <property type="entry name" value="HTH_DTXR"/>
</dbReference>
<accession>A0A1G2MUN0</accession>